<proteinExistence type="predicted"/>
<gene>
    <name evidence="1" type="ORF">IQ35_03876</name>
</gene>
<comment type="caution">
    <text evidence="1">The sequence shown here is derived from an EMBL/GenBank/DDBJ whole genome shotgun (WGS) entry which is preliminary data.</text>
</comment>
<reference evidence="1 2" key="1">
    <citation type="journal article" date="2015" name="Stand. Genomic Sci.">
        <title>Genomic Encyclopedia of Bacterial and Archaeal Type Strains, Phase III: the genomes of soil and plant-associated and newly described type strains.</title>
        <authorList>
            <person name="Whitman W.B."/>
            <person name="Woyke T."/>
            <person name="Klenk H.P."/>
            <person name="Zhou Y."/>
            <person name="Lilburn T.G."/>
            <person name="Beck B.J."/>
            <person name="De Vos P."/>
            <person name="Vandamme P."/>
            <person name="Eisen J.A."/>
            <person name="Garrity G."/>
            <person name="Hugenholtz P."/>
            <person name="Kyrpides N.C."/>
        </authorList>
    </citation>
    <scope>NUCLEOTIDE SEQUENCE [LARGE SCALE GENOMIC DNA]</scope>
    <source>
        <strain evidence="1 2">CGMCC 1.7748</strain>
    </source>
</reference>
<organism evidence="1 2">
    <name type="scientific">Sphingobium wenxiniae (strain DSM 21828 / CGMCC 1.7748 / JZ-1)</name>
    <dbReference type="NCBI Taxonomy" id="595605"/>
    <lineage>
        <taxon>Bacteria</taxon>
        <taxon>Pseudomonadati</taxon>
        <taxon>Pseudomonadota</taxon>
        <taxon>Alphaproteobacteria</taxon>
        <taxon>Sphingomonadales</taxon>
        <taxon>Sphingomonadaceae</taxon>
        <taxon>Sphingobium</taxon>
    </lineage>
</organism>
<protein>
    <submittedName>
        <fullName evidence="1">Uncharacterized protein</fullName>
    </submittedName>
</protein>
<dbReference type="EMBL" id="VLKK01000034">
    <property type="protein sequence ID" value="TWH89396.1"/>
    <property type="molecule type" value="Genomic_DNA"/>
</dbReference>
<evidence type="ECO:0000313" key="1">
    <source>
        <dbReference type="EMBL" id="TWH89396.1"/>
    </source>
</evidence>
<name>A0A562K1Z5_SPHWJ</name>
<dbReference type="Proteomes" id="UP000316624">
    <property type="component" value="Unassembled WGS sequence"/>
</dbReference>
<keyword evidence="2" id="KW-1185">Reference proteome</keyword>
<evidence type="ECO:0000313" key="2">
    <source>
        <dbReference type="Proteomes" id="UP000316624"/>
    </source>
</evidence>
<sequence>MEFALALLSLSPAELEALGWTFADRKRLLDHFVRSGKAVQGKPLDEIDEATVTLRLPQRDVMRLQIFARRELPKAASNAAMINRVLAALDGAIDAK</sequence>
<dbReference type="RefSeq" id="WP_242003410.1">
    <property type="nucleotide sequence ID" value="NZ_JACIIY010000047.1"/>
</dbReference>
<accession>A0A562K1Z5</accession>
<dbReference type="AlphaFoldDB" id="A0A562K1Z5"/>